<dbReference type="AlphaFoldDB" id="A0A4W3I2K5"/>
<evidence type="ECO:0000256" key="3">
    <source>
        <dbReference type="ARBA" id="ARBA00022737"/>
    </source>
</evidence>
<evidence type="ECO:0000313" key="14">
    <source>
        <dbReference type="Proteomes" id="UP000314986"/>
    </source>
</evidence>
<dbReference type="GO" id="GO:0003682">
    <property type="term" value="F:chromatin binding"/>
    <property type="evidence" value="ECO:0007669"/>
    <property type="project" value="TreeGrafter"/>
</dbReference>
<dbReference type="Proteomes" id="UP000314986">
    <property type="component" value="Unassembled WGS sequence"/>
</dbReference>
<evidence type="ECO:0000256" key="9">
    <source>
        <dbReference type="ARBA" id="ARBA00023242"/>
    </source>
</evidence>
<feature type="repeat" description="MBT" evidence="10">
    <location>
        <begin position="208"/>
        <end position="308"/>
    </location>
</feature>
<dbReference type="SUPFAM" id="SSF47769">
    <property type="entry name" value="SAM/Pointed domain"/>
    <property type="match status" value="1"/>
</dbReference>
<feature type="repeat" description="MBT" evidence="10">
    <location>
        <begin position="424"/>
        <end position="519"/>
    </location>
</feature>
<reference evidence="14" key="3">
    <citation type="journal article" date="2014" name="Nature">
        <title>Elephant shark genome provides unique insights into gnathostome evolution.</title>
        <authorList>
            <consortium name="International Elephant Shark Genome Sequencing Consortium"/>
            <person name="Venkatesh B."/>
            <person name="Lee A.P."/>
            <person name="Ravi V."/>
            <person name="Maurya A.K."/>
            <person name="Lian M.M."/>
            <person name="Swann J.B."/>
            <person name="Ohta Y."/>
            <person name="Flajnik M.F."/>
            <person name="Sutoh Y."/>
            <person name="Kasahara M."/>
            <person name="Hoon S."/>
            <person name="Gangu V."/>
            <person name="Roy S.W."/>
            <person name="Irimia M."/>
            <person name="Korzh V."/>
            <person name="Kondrychyn I."/>
            <person name="Lim Z.W."/>
            <person name="Tay B.H."/>
            <person name="Tohari S."/>
            <person name="Kong K.W."/>
            <person name="Ho S."/>
            <person name="Lorente-Galdos B."/>
            <person name="Quilez J."/>
            <person name="Marques-Bonet T."/>
            <person name="Raney B.J."/>
            <person name="Ingham P.W."/>
            <person name="Tay A."/>
            <person name="Hillier L.W."/>
            <person name="Minx P."/>
            <person name="Boehm T."/>
            <person name="Wilson R.K."/>
            <person name="Brenner S."/>
            <person name="Warren W.C."/>
        </authorList>
    </citation>
    <scope>NUCLEOTIDE SEQUENCE [LARGE SCALE GENOMIC DNA]</scope>
</reference>
<dbReference type="InterPro" id="IPR047362">
    <property type="entry name" value="MBT_L3MBTL1_rpt3"/>
</dbReference>
<dbReference type="PANTHER" id="PTHR12247">
    <property type="entry name" value="POLYCOMB GROUP PROTEIN"/>
    <property type="match status" value="1"/>
</dbReference>
<evidence type="ECO:0000256" key="4">
    <source>
        <dbReference type="ARBA" id="ARBA00022771"/>
    </source>
</evidence>
<evidence type="ECO:0000256" key="6">
    <source>
        <dbReference type="ARBA" id="ARBA00022853"/>
    </source>
</evidence>
<evidence type="ECO:0000256" key="1">
    <source>
        <dbReference type="ARBA" id="ARBA00004123"/>
    </source>
</evidence>
<keyword evidence="8" id="KW-0804">Transcription</keyword>
<dbReference type="InterPro" id="IPR002515">
    <property type="entry name" value="Znf_C2H2C"/>
</dbReference>
<dbReference type="Gene3D" id="4.10.320.30">
    <property type="match status" value="1"/>
</dbReference>
<feature type="domain" description="SAM" evidence="12">
    <location>
        <begin position="708"/>
        <end position="772"/>
    </location>
</feature>
<dbReference type="FunFam" id="1.10.150.50:FF:000035">
    <property type="entry name" value="lethal(3)malignant brain tumor-like protein 3 isoform X2"/>
    <property type="match status" value="1"/>
</dbReference>
<reference evidence="13" key="5">
    <citation type="submission" date="2025-09" db="UniProtKB">
        <authorList>
            <consortium name="Ensembl"/>
        </authorList>
    </citation>
    <scope>IDENTIFICATION</scope>
</reference>
<dbReference type="InParanoid" id="A0A4W3I2K5"/>
<dbReference type="InterPro" id="IPR013761">
    <property type="entry name" value="SAM/pointed_sf"/>
</dbReference>
<dbReference type="GO" id="GO:0008270">
    <property type="term" value="F:zinc ion binding"/>
    <property type="evidence" value="ECO:0007669"/>
    <property type="project" value="UniProtKB-KW"/>
</dbReference>
<evidence type="ECO:0000259" key="12">
    <source>
        <dbReference type="PROSITE" id="PS50105"/>
    </source>
</evidence>
<dbReference type="CDD" id="cd09582">
    <property type="entry name" value="SAM_Scm-like-3MBT3_4"/>
    <property type="match status" value="1"/>
</dbReference>
<evidence type="ECO:0000256" key="7">
    <source>
        <dbReference type="ARBA" id="ARBA00023015"/>
    </source>
</evidence>
<sequence>MSEEKEWQTTPIKIERIDEEPETSNTTDGKDFDIYDAMEWNNGVGTLPGSELKFRMNEFGTLEIITTEEQDGEATPEVVTETPIKKNSDCTNDLSHMEGICCCENCGRYGTVEEFNQSVRFCSTRCQQQYKEKQPIKHSAPVKRNAGPILKRVKKRKRKTSVSPKEDSGEDFENGYMLHFSVFSVHCWISIYFLFFLAASLSGNKKAWSWVQYLEEEKAIAAPTKLFKEFQTFLQIKNGFKVGMRLEGVDPRHPSMFCVVSVSEVCGYRLRLHFDGYSECFDFWINIDSPDIHPVGWCEKTNRKLYPPKDCKEEEFNWSNYLKVCKAQAAPKNLFKHHNTTVTPSGFRVGMKLEAVDRKNPSLICVATVTDMIENRFLVHFDNWDDTYDYWCDAGSPSIHPVGWCQEQNKPLTAPQGYPDPENFSWKKYLEETGASPAPARAFKTRALHGFQVNMKLEAVDKRNPMLIRVTTIVDVDDQRIKIHFDGWSHDYDYWLDAEHPDLHPAGWCTKTGHLLQPPLNLMTAPIPGGCPTPGCKGMGHIKGARYTGHHSAFGCPYSEINMKKELTLQDRLGGEKQMALVPIPFPPGTKRLDSNDLGGKPEGCYNGHHRPSGCPLAEQNQIKIKLEPQDDEGPQENNSMLMFAQVFPSSLSLPDLSVDSMQQALHQSVFMSAMSAHPARDLPLCWEQHCKLLPGVVNFQASKVSKWSTDEVANFVQTLPGCDQQAKIFKEEQIDGEAFLLLTQTDIVKIMSIKLGPALKIYNSILMFKNAEEGVTPTV</sequence>
<dbReference type="GO" id="GO:0042393">
    <property type="term" value="F:histone binding"/>
    <property type="evidence" value="ECO:0007669"/>
    <property type="project" value="TreeGrafter"/>
</dbReference>
<evidence type="ECO:0000256" key="5">
    <source>
        <dbReference type="ARBA" id="ARBA00022833"/>
    </source>
</evidence>
<keyword evidence="4" id="KW-0863">Zinc-finger</keyword>
<dbReference type="GeneTree" id="ENSGT00940000158264"/>
<dbReference type="Pfam" id="PF00536">
    <property type="entry name" value="SAM_1"/>
    <property type="match status" value="1"/>
</dbReference>
<feature type="repeat" description="MBT" evidence="10">
    <location>
        <begin position="316"/>
        <end position="415"/>
    </location>
</feature>
<organism evidence="13 14">
    <name type="scientific">Callorhinchus milii</name>
    <name type="common">Ghost shark</name>
    <dbReference type="NCBI Taxonomy" id="7868"/>
    <lineage>
        <taxon>Eukaryota</taxon>
        <taxon>Metazoa</taxon>
        <taxon>Chordata</taxon>
        <taxon>Craniata</taxon>
        <taxon>Vertebrata</taxon>
        <taxon>Chondrichthyes</taxon>
        <taxon>Holocephali</taxon>
        <taxon>Chimaeriformes</taxon>
        <taxon>Callorhinchidae</taxon>
        <taxon>Callorhinchus</taxon>
    </lineage>
</organism>
<keyword evidence="3" id="KW-0677">Repeat</keyword>
<reference evidence="14" key="2">
    <citation type="journal article" date="2007" name="PLoS Biol.">
        <title>Survey sequencing and comparative analysis of the elephant shark (Callorhinchus milii) genome.</title>
        <authorList>
            <person name="Venkatesh B."/>
            <person name="Kirkness E.F."/>
            <person name="Loh Y.H."/>
            <person name="Halpern A.L."/>
            <person name="Lee A.P."/>
            <person name="Johnson J."/>
            <person name="Dandona N."/>
            <person name="Viswanathan L.D."/>
            <person name="Tay A."/>
            <person name="Venter J.C."/>
            <person name="Strausberg R.L."/>
            <person name="Brenner S."/>
        </authorList>
    </citation>
    <scope>NUCLEOTIDE SEQUENCE [LARGE SCALE GENOMIC DNA]</scope>
</reference>
<dbReference type="Pfam" id="PF02820">
    <property type="entry name" value="MBT"/>
    <property type="match status" value="3"/>
</dbReference>
<reference evidence="13" key="4">
    <citation type="submission" date="2025-08" db="UniProtKB">
        <authorList>
            <consortium name="Ensembl"/>
        </authorList>
    </citation>
    <scope>IDENTIFICATION</scope>
</reference>
<reference evidence="14" key="1">
    <citation type="journal article" date="2006" name="Science">
        <title>Ancient noncoding elements conserved in the human genome.</title>
        <authorList>
            <person name="Venkatesh B."/>
            <person name="Kirkness E.F."/>
            <person name="Loh Y.H."/>
            <person name="Halpern A.L."/>
            <person name="Lee A.P."/>
            <person name="Johnson J."/>
            <person name="Dandona N."/>
            <person name="Viswanathan L.D."/>
            <person name="Tay A."/>
            <person name="Venter J.C."/>
            <person name="Strausberg R.L."/>
            <person name="Brenner S."/>
        </authorList>
    </citation>
    <scope>NUCLEOTIDE SEQUENCE [LARGE SCALE GENOMIC DNA]</scope>
</reference>
<dbReference type="OMA" id="WTHATSA"/>
<feature type="region of interest" description="Disordered" evidence="11">
    <location>
        <begin position="1"/>
        <end position="29"/>
    </location>
</feature>
<keyword evidence="6" id="KW-0156">Chromatin regulator</keyword>
<keyword evidence="14" id="KW-1185">Reference proteome</keyword>
<dbReference type="InterPro" id="IPR038603">
    <property type="entry name" value="Znf_FCS_sf"/>
</dbReference>
<dbReference type="CDD" id="cd20133">
    <property type="entry name" value="MBT_L3MBTL4_rpt1"/>
    <property type="match status" value="1"/>
</dbReference>
<keyword evidence="2" id="KW-0479">Metal-binding</keyword>
<dbReference type="Pfam" id="PF01530">
    <property type="entry name" value="zf-C2HC"/>
    <property type="match status" value="1"/>
</dbReference>
<proteinExistence type="predicted"/>
<dbReference type="GO" id="GO:0005634">
    <property type="term" value="C:nucleus"/>
    <property type="evidence" value="ECO:0007669"/>
    <property type="project" value="UniProtKB-SubCell"/>
</dbReference>
<dbReference type="SMART" id="SM00454">
    <property type="entry name" value="SAM"/>
    <property type="match status" value="1"/>
</dbReference>
<comment type="subcellular location">
    <subcellularLocation>
        <location evidence="1">Nucleus</location>
    </subcellularLocation>
</comment>
<dbReference type="PROSITE" id="PS51079">
    <property type="entry name" value="MBT"/>
    <property type="match status" value="3"/>
</dbReference>
<dbReference type="FunFam" id="2.30.30.140:FF:000007">
    <property type="entry name" value="Lethal(3)malignant brain tumor-like protein 1"/>
    <property type="match status" value="2"/>
</dbReference>
<evidence type="ECO:0000256" key="10">
    <source>
        <dbReference type="PROSITE-ProRule" id="PRU00459"/>
    </source>
</evidence>
<dbReference type="SMART" id="SM00561">
    <property type="entry name" value="MBT"/>
    <property type="match status" value="3"/>
</dbReference>
<dbReference type="PANTHER" id="PTHR12247:SF78">
    <property type="entry name" value="LETHAL(3)MALIGNANT BRAIN TUMOR-LIKE PROTEIN 4"/>
    <property type="match status" value="1"/>
</dbReference>
<dbReference type="CDD" id="cd20137">
    <property type="entry name" value="MBT_L3MBTL1_rpt3"/>
    <property type="match status" value="1"/>
</dbReference>
<dbReference type="Ensembl" id="ENSCMIT00000023343.1">
    <property type="protein sequence ID" value="ENSCMIP00000022947.1"/>
    <property type="gene ID" value="ENSCMIG00000010234.1"/>
</dbReference>
<protein>
    <submittedName>
        <fullName evidence="13">Lethal(3)malignant brain tumor-like protein 1</fullName>
    </submittedName>
</protein>
<dbReference type="PROSITE" id="PS50105">
    <property type="entry name" value="SAM_DOMAIN"/>
    <property type="match status" value="1"/>
</dbReference>
<dbReference type="InterPro" id="IPR004092">
    <property type="entry name" value="Mbt"/>
</dbReference>
<keyword evidence="7" id="KW-0805">Transcription regulation</keyword>
<dbReference type="GO" id="GO:0006325">
    <property type="term" value="P:chromatin organization"/>
    <property type="evidence" value="ECO:0007669"/>
    <property type="project" value="UniProtKB-KW"/>
</dbReference>
<dbReference type="InterPro" id="IPR050548">
    <property type="entry name" value="PcG_chromatin_remod_factors"/>
</dbReference>
<dbReference type="Gene3D" id="1.10.150.50">
    <property type="entry name" value="Transcription Factor, Ets-1"/>
    <property type="match status" value="1"/>
</dbReference>
<accession>A0A4W3I2K5</accession>
<dbReference type="PROSITE" id="PS51802">
    <property type="entry name" value="ZF_CCHHC"/>
    <property type="match status" value="1"/>
</dbReference>
<dbReference type="InterPro" id="IPR001660">
    <property type="entry name" value="SAM"/>
</dbReference>
<dbReference type="Gene3D" id="2.30.30.140">
    <property type="match status" value="3"/>
</dbReference>
<name>A0A4W3I2K5_CALMI</name>
<evidence type="ECO:0000256" key="8">
    <source>
        <dbReference type="ARBA" id="ARBA00023163"/>
    </source>
</evidence>
<evidence type="ECO:0000256" key="2">
    <source>
        <dbReference type="ARBA" id="ARBA00022723"/>
    </source>
</evidence>
<keyword evidence="5" id="KW-0862">Zinc</keyword>
<dbReference type="SUPFAM" id="SSF103637">
    <property type="entry name" value="CCHHC domain"/>
    <property type="match status" value="1"/>
</dbReference>
<dbReference type="GO" id="GO:0045892">
    <property type="term" value="P:negative regulation of DNA-templated transcription"/>
    <property type="evidence" value="ECO:0007669"/>
    <property type="project" value="TreeGrafter"/>
</dbReference>
<evidence type="ECO:0000313" key="13">
    <source>
        <dbReference type="Ensembl" id="ENSCMIP00000022947.1"/>
    </source>
</evidence>
<dbReference type="STRING" id="7868.ENSCMIP00000022947"/>
<evidence type="ECO:0000256" key="11">
    <source>
        <dbReference type="SAM" id="MobiDB-lite"/>
    </source>
</evidence>
<dbReference type="InterPro" id="IPR036060">
    <property type="entry name" value="Znf_C2H2C_sf"/>
</dbReference>
<dbReference type="SUPFAM" id="SSF63748">
    <property type="entry name" value="Tudor/PWWP/MBT"/>
    <property type="match status" value="3"/>
</dbReference>
<dbReference type="GO" id="GO:2000058">
    <property type="term" value="P:regulation of ubiquitin-dependent protein catabolic process"/>
    <property type="evidence" value="ECO:0007669"/>
    <property type="project" value="UniProtKB-ARBA"/>
</dbReference>
<dbReference type="CDD" id="cd20134">
    <property type="entry name" value="MBT_L3MBTL1_rpt2"/>
    <property type="match status" value="1"/>
</dbReference>
<keyword evidence="9" id="KW-0539">Nucleus</keyword>
<dbReference type="Gene3D" id="3.30.60.160">
    <property type="match status" value="1"/>
</dbReference>